<reference evidence="4" key="1">
    <citation type="journal article" date="2011" name="MBio">
        <title>Novel metabolic attributes of the genus Cyanothece, comprising a group of unicellular nitrogen-fixing Cyanobacteria.</title>
        <authorList>
            <person name="Bandyopadhyay A."/>
            <person name="Elvitigala T."/>
            <person name="Welsh E."/>
            <person name="Stockel J."/>
            <person name="Liberton M."/>
            <person name="Min H."/>
            <person name="Sherman L.A."/>
            <person name="Pakrasi H.B."/>
        </authorList>
    </citation>
    <scope>NUCLEOTIDE SEQUENCE [LARGE SCALE GENOMIC DNA]</scope>
    <source>
        <strain evidence="4">PCC 7822</strain>
        <plasmid evidence="4">Cy782202</plasmid>
    </source>
</reference>
<name>E0UMP3_GLOV7</name>
<dbReference type="InterPro" id="IPR014862">
    <property type="entry name" value="TrwC"/>
</dbReference>
<dbReference type="NCBIfam" id="TIGR02686">
    <property type="entry name" value="relax_trwC"/>
    <property type="match status" value="1"/>
</dbReference>
<dbReference type="HOGENOM" id="CLU_635727_0_0_3"/>
<dbReference type="Pfam" id="PF08751">
    <property type="entry name" value="TrwC"/>
    <property type="match status" value="1"/>
</dbReference>
<dbReference type="Proteomes" id="UP000008206">
    <property type="component" value="Plasmid Cy782202"/>
</dbReference>
<accession>E0UMP3</accession>
<dbReference type="NCBIfam" id="NF041492">
    <property type="entry name" value="MobF"/>
    <property type="match status" value="1"/>
</dbReference>
<organism evidence="3 4">
    <name type="scientific">Gloeothece verrucosa (strain PCC 7822)</name>
    <name type="common">Cyanothece sp. (strain PCC 7822)</name>
    <dbReference type="NCBI Taxonomy" id="497965"/>
    <lineage>
        <taxon>Bacteria</taxon>
        <taxon>Bacillati</taxon>
        <taxon>Cyanobacteriota</taxon>
        <taxon>Cyanophyceae</taxon>
        <taxon>Oscillatoriophycideae</taxon>
        <taxon>Chroococcales</taxon>
        <taxon>Aphanothecaceae</taxon>
        <taxon>Gloeothece</taxon>
        <taxon>Gloeothece verrucosa</taxon>
    </lineage>
</organism>
<dbReference type="RefSeq" id="WP_013334969.1">
    <property type="nucleotide sequence ID" value="NC_014534.1"/>
</dbReference>
<proteinExistence type="predicted"/>
<dbReference type="SUPFAM" id="SSF55464">
    <property type="entry name" value="Origin of replication-binding domain, RBD-like"/>
    <property type="match status" value="1"/>
</dbReference>
<dbReference type="InterPro" id="IPR014059">
    <property type="entry name" value="TraI/TrwC_relax"/>
</dbReference>
<keyword evidence="4" id="KW-1185">Reference proteome</keyword>
<dbReference type="AlphaFoldDB" id="E0UMP3"/>
<feature type="domain" description="TrwC relaxase" evidence="2">
    <location>
        <begin position="14"/>
        <end position="281"/>
    </location>
</feature>
<feature type="compositionally biased region" description="Polar residues" evidence="1">
    <location>
        <begin position="394"/>
        <end position="410"/>
    </location>
</feature>
<evidence type="ECO:0000259" key="2">
    <source>
        <dbReference type="Pfam" id="PF08751"/>
    </source>
</evidence>
<dbReference type="KEGG" id="cyj:Cyan7822_6439"/>
<gene>
    <name evidence="3" type="ordered locus">Cyan7822_6439</name>
</gene>
<keyword evidence="3" id="KW-0614">Plasmid</keyword>
<feature type="compositionally biased region" description="Basic and acidic residues" evidence="1">
    <location>
        <begin position="412"/>
        <end position="421"/>
    </location>
</feature>
<dbReference type="OrthoDB" id="1634048at2"/>
<evidence type="ECO:0000313" key="4">
    <source>
        <dbReference type="Proteomes" id="UP000008206"/>
    </source>
</evidence>
<dbReference type="EMBL" id="CP002200">
    <property type="protein sequence ID" value="ADN18223.1"/>
    <property type="molecule type" value="Genomic_DNA"/>
</dbReference>
<protein>
    <submittedName>
        <fullName evidence="3">Conjugative relaxase domain protein</fullName>
    </submittedName>
</protein>
<evidence type="ECO:0000256" key="1">
    <source>
        <dbReference type="SAM" id="MobiDB-lite"/>
    </source>
</evidence>
<evidence type="ECO:0000313" key="3">
    <source>
        <dbReference type="EMBL" id="ADN18223.1"/>
    </source>
</evidence>
<sequence length="431" mass="49461">MLTAKTIGPQQGISYYTKESEPELLRANSNWTGQAAKTLNLSGEVGQEEFSLLLTGHLPTGEKFRQRQPPRRHYQERAGLDCTFSAPKSVSILALVKKEQDLIEAHQSAIATVLNLIESRYAQTRRRVEGIVRVENTGNLAIAQFHHFYSRQLDPQLHTHCLLLNATQTNKKWYALRDDEIFRNLGLLGRVYQNELAYWVKTLGYEIVPSPCGQFEIAGFEPEQLQGFSRRRSQIIESLKEGPLLSNSWHRRQQAALLTRPYKEIVPLHQLLNGWSKRATELEIAYPRPQFDNQLEDRKAIALDRNKSSKSLSIEELERIVLNNLPLGAYPFKAISNAIAISDLLLYSDRQVYGHQGETDHDHPNFTPQRANILSLRQKLQQQVEEEEAVGRTHFSQSSSKPLATQTEQTTIDEHRERKSEPSQPRRRRSR</sequence>
<geneLocation type="plasmid" evidence="3 4">
    <name>Cy782202</name>
</geneLocation>
<feature type="region of interest" description="Disordered" evidence="1">
    <location>
        <begin position="380"/>
        <end position="431"/>
    </location>
</feature>